<name>A0ABT4AJU9_9BACT</name>
<protein>
    <submittedName>
        <fullName evidence="3">DUF3592 domain-containing protein</fullName>
    </submittedName>
</protein>
<dbReference type="Pfam" id="PF12158">
    <property type="entry name" value="DUF3592"/>
    <property type="match status" value="1"/>
</dbReference>
<proteinExistence type="predicted"/>
<sequence length="174" mass="18914">MKKLVLGLVLWVFGVVLAFGGGRMVYRAWASERWPVVRGSVLSSSVETLRSRRSVSFRPHVRYSYTVGTEHFTSETIAFAALDTGNSQEANDYVRRFPAGAPVELRYSPEHPSIACIECGHAGLADYVVTVGGGLLALYAAWGLLELLRSGLRARRRQRPIPSGGAAPPQAARG</sequence>
<dbReference type="InterPro" id="IPR021994">
    <property type="entry name" value="DUF3592"/>
</dbReference>
<evidence type="ECO:0000259" key="2">
    <source>
        <dbReference type="Pfam" id="PF12158"/>
    </source>
</evidence>
<accession>A0ABT4AJU9</accession>
<evidence type="ECO:0000313" key="4">
    <source>
        <dbReference type="Proteomes" id="UP001207654"/>
    </source>
</evidence>
<evidence type="ECO:0000256" key="1">
    <source>
        <dbReference type="SAM" id="Phobius"/>
    </source>
</evidence>
<keyword evidence="1" id="KW-1133">Transmembrane helix</keyword>
<feature type="domain" description="DUF3592" evidence="2">
    <location>
        <begin position="37"/>
        <end position="119"/>
    </location>
</feature>
<dbReference type="RefSeq" id="WP_267542561.1">
    <property type="nucleotide sequence ID" value="NZ_JAPNKA010000001.1"/>
</dbReference>
<comment type="caution">
    <text evidence="3">The sequence shown here is derived from an EMBL/GenBank/DDBJ whole genome shotgun (WGS) entry which is preliminary data.</text>
</comment>
<feature type="transmembrane region" description="Helical" evidence="1">
    <location>
        <begin position="127"/>
        <end position="148"/>
    </location>
</feature>
<organism evidence="3 4">
    <name type="scientific">Archangium lansingense</name>
    <dbReference type="NCBI Taxonomy" id="2995310"/>
    <lineage>
        <taxon>Bacteria</taxon>
        <taxon>Pseudomonadati</taxon>
        <taxon>Myxococcota</taxon>
        <taxon>Myxococcia</taxon>
        <taxon>Myxococcales</taxon>
        <taxon>Cystobacterineae</taxon>
        <taxon>Archangiaceae</taxon>
        <taxon>Archangium</taxon>
    </lineage>
</organism>
<keyword evidence="1" id="KW-0472">Membrane</keyword>
<reference evidence="3 4" key="1">
    <citation type="submission" date="2022-11" db="EMBL/GenBank/DDBJ databases">
        <title>Minimal conservation of predation-associated metabolite biosynthetic gene clusters underscores biosynthetic potential of Myxococcota including descriptions for ten novel species: Archangium lansinium sp. nov., Myxococcus landrumus sp. nov., Nannocystis bai.</title>
        <authorList>
            <person name="Ahearne A."/>
            <person name="Stevens C."/>
            <person name="Phillips K."/>
        </authorList>
    </citation>
    <scope>NUCLEOTIDE SEQUENCE [LARGE SCALE GENOMIC DNA]</scope>
    <source>
        <strain evidence="3 4">MIWBW</strain>
    </source>
</reference>
<dbReference type="EMBL" id="JAPNKA010000001">
    <property type="protein sequence ID" value="MCY1081950.1"/>
    <property type="molecule type" value="Genomic_DNA"/>
</dbReference>
<keyword evidence="1" id="KW-0812">Transmembrane</keyword>
<evidence type="ECO:0000313" key="3">
    <source>
        <dbReference type="EMBL" id="MCY1081950.1"/>
    </source>
</evidence>
<dbReference type="Proteomes" id="UP001207654">
    <property type="component" value="Unassembled WGS sequence"/>
</dbReference>
<keyword evidence="4" id="KW-1185">Reference proteome</keyword>
<gene>
    <name evidence="3" type="ORF">OV287_46625</name>
</gene>